<dbReference type="HAMAP" id="MF_00463">
    <property type="entry name" value="RsxB_RnfB"/>
    <property type="match status" value="1"/>
</dbReference>
<evidence type="ECO:0000256" key="2">
    <source>
        <dbReference type="ARBA" id="ARBA00022485"/>
    </source>
</evidence>
<feature type="region of interest" description="Hydrophobic" evidence="10">
    <location>
        <begin position="1"/>
        <end position="25"/>
    </location>
</feature>
<keyword evidence="7 10" id="KW-0408">Iron</keyword>
<evidence type="ECO:0000256" key="7">
    <source>
        <dbReference type="ARBA" id="ARBA00023004"/>
    </source>
</evidence>
<dbReference type="NCBIfam" id="TIGR01944">
    <property type="entry name" value="rnfB"/>
    <property type="match status" value="1"/>
</dbReference>
<dbReference type="Gene3D" id="1.10.15.40">
    <property type="entry name" value="Electron transport complex subunit B, putative Fe-S cluster"/>
    <property type="match status" value="1"/>
</dbReference>
<feature type="binding site" evidence="10">
    <location>
        <position position="140"/>
    </location>
    <ligand>
        <name>[4Fe-4S] cluster</name>
        <dbReference type="ChEBI" id="CHEBI:49883"/>
        <label>2</label>
    </ligand>
</feature>
<evidence type="ECO:0000256" key="3">
    <source>
        <dbReference type="ARBA" id="ARBA00022723"/>
    </source>
</evidence>
<keyword evidence="5 10" id="KW-1278">Translocase</keyword>
<evidence type="ECO:0000313" key="14">
    <source>
        <dbReference type="Proteomes" id="UP000593890"/>
    </source>
</evidence>
<keyword evidence="3 10" id="KW-0479">Metal-binding</keyword>
<comment type="similarity">
    <text evidence="10">Belongs to the 4Fe4S bacterial-type ferredoxin family. RnfB subfamily.</text>
</comment>
<feature type="binding site" evidence="10">
    <location>
        <position position="150"/>
    </location>
    <ligand>
        <name>[4Fe-4S] cluster</name>
        <dbReference type="ChEBI" id="CHEBI:49883"/>
        <label>3</label>
    </ligand>
</feature>
<dbReference type="EMBL" id="AP023321">
    <property type="protein sequence ID" value="BCI61581.1"/>
    <property type="molecule type" value="Genomic_DNA"/>
</dbReference>
<organism evidence="13 14">
    <name type="scientific">Solibaculum mannosilyticum</name>
    <dbReference type="NCBI Taxonomy" id="2780922"/>
    <lineage>
        <taxon>Bacteria</taxon>
        <taxon>Bacillati</taxon>
        <taxon>Bacillota</taxon>
        <taxon>Clostridia</taxon>
        <taxon>Eubacteriales</taxon>
        <taxon>Oscillospiraceae</taxon>
        <taxon>Solibaculum</taxon>
    </lineage>
</organism>
<dbReference type="PROSITE" id="PS00198">
    <property type="entry name" value="4FE4S_FER_1"/>
    <property type="match status" value="1"/>
</dbReference>
<dbReference type="EC" id="7.-.-.-" evidence="10"/>
<dbReference type="GO" id="GO:0022900">
    <property type="term" value="P:electron transport chain"/>
    <property type="evidence" value="ECO:0007669"/>
    <property type="project" value="UniProtKB-UniRule"/>
</dbReference>
<keyword evidence="6 10" id="KW-0249">Electron transport</keyword>
<dbReference type="GO" id="GO:0009055">
    <property type="term" value="F:electron transfer activity"/>
    <property type="evidence" value="ECO:0007669"/>
    <property type="project" value="InterPro"/>
</dbReference>
<dbReference type="PANTHER" id="PTHR43560">
    <property type="entry name" value="ION-TRANSLOCATING OXIDOREDUCTASE COMPLEX SUBUNIT B"/>
    <property type="match status" value="1"/>
</dbReference>
<keyword evidence="9 10" id="KW-0472">Membrane</keyword>
<evidence type="ECO:0000259" key="12">
    <source>
        <dbReference type="PROSITE" id="PS51656"/>
    </source>
</evidence>
<gene>
    <name evidence="10" type="primary">rnfB</name>
    <name evidence="13" type="ORF">C12CBH8_22200</name>
</gene>
<dbReference type="GO" id="GO:0051539">
    <property type="term" value="F:4 iron, 4 sulfur cluster binding"/>
    <property type="evidence" value="ECO:0007669"/>
    <property type="project" value="UniProtKB-UniRule"/>
</dbReference>
<dbReference type="GO" id="GO:0046872">
    <property type="term" value="F:metal ion binding"/>
    <property type="evidence" value="ECO:0007669"/>
    <property type="project" value="UniProtKB-KW"/>
</dbReference>
<evidence type="ECO:0000313" key="13">
    <source>
        <dbReference type="EMBL" id="BCI61581.1"/>
    </source>
</evidence>
<dbReference type="InterPro" id="IPR017900">
    <property type="entry name" value="4Fe4S_Fe_S_CS"/>
</dbReference>
<sequence length="269" mass="26985">MSILFPILLVAGLGLIAGVGLAVASVVMAVPVDEKAQAVKEVLPGANCGACGFSGCEGYANALSAGEAKNGLCAPGGSEVANAIAGILGLEAAGEQYKTAFVHCLGTCQKTSKKMDYAGIQTCAAASMQFGGDGACSYGCLGFGDCMKSCPYGAISLCNGIAVVNPAACKACTQCVSACPKHLITIVSAPAAAQVACSNHDKGGETRKQCTAGCIGCMRCVKSCEFGAVTVKEFLASVDPEKCTACGKCAEVCPSGCIELLNIKQLQHA</sequence>
<dbReference type="PANTHER" id="PTHR43560:SF1">
    <property type="entry name" value="ION-TRANSLOCATING OXIDOREDUCTASE COMPLEX SUBUNIT B"/>
    <property type="match status" value="1"/>
</dbReference>
<reference evidence="14" key="1">
    <citation type="submission" date="2020-07" db="EMBL/GenBank/DDBJ databases">
        <title>Complete genome sequencing of Clostridia bacterium strain 12CBH8.</title>
        <authorList>
            <person name="Sakamoto M."/>
            <person name="Murakami T."/>
            <person name="Mori H."/>
        </authorList>
    </citation>
    <scope>NUCLEOTIDE SEQUENCE [LARGE SCALE GENOMIC DNA]</scope>
    <source>
        <strain evidence="14">12CBH8</strain>
    </source>
</reference>
<dbReference type="Pfam" id="PF12838">
    <property type="entry name" value="Fer4_7"/>
    <property type="match status" value="1"/>
</dbReference>
<dbReference type="AlphaFoldDB" id="A0A7I8D430"/>
<proteinExistence type="inferred from homology"/>
<evidence type="ECO:0000256" key="4">
    <source>
        <dbReference type="ARBA" id="ARBA00022737"/>
    </source>
</evidence>
<dbReference type="Proteomes" id="UP000593890">
    <property type="component" value="Chromosome"/>
</dbReference>
<comment type="subunit">
    <text evidence="10">The complex is composed of six subunits: RnfA, RnfB, RnfC, RnfD, RnfE and RnfG.</text>
</comment>
<evidence type="ECO:0000256" key="6">
    <source>
        <dbReference type="ARBA" id="ARBA00022982"/>
    </source>
</evidence>
<dbReference type="CDD" id="cd10549">
    <property type="entry name" value="MtMvhB_like"/>
    <property type="match status" value="1"/>
</dbReference>
<feature type="binding site" evidence="10">
    <location>
        <position position="175"/>
    </location>
    <ligand>
        <name>[4Fe-4S] cluster</name>
        <dbReference type="ChEBI" id="CHEBI:49883"/>
        <label>3</label>
    </ligand>
</feature>
<comment type="caution">
    <text evidence="10">Lacks conserved residue(s) required for the propagation of feature annotation.</text>
</comment>
<feature type="binding site" evidence="10">
    <location>
        <position position="146"/>
    </location>
    <ligand>
        <name>[4Fe-4S] cluster</name>
        <dbReference type="ChEBI" id="CHEBI:49883"/>
        <label>2</label>
    </ligand>
</feature>
<dbReference type="InterPro" id="IPR050395">
    <property type="entry name" value="4Fe4S_Ferredoxin_RnfB"/>
</dbReference>
<dbReference type="InterPro" id="IPR007202">
    <property type="entry name" value="4Fe-4S_dom"/>
</dbReference>
<dbReference type="InterPro" id="IPR010207">
    <property type="entry name" value="Elect_transpt_cplx_RnfB/RsxB"/>
</dbReference>
<keyword evidence="4 10" id="KW-0677">Repeat</keyword>
<dbReference type="SUPFAM" id="SSF54862">
    <property type="entry name" value="4Fe-4S ferredoxins"/>
    <property type="match status" value="1"/>
</dbReference>
<feature type="domain" description="4Fe-4S ferredoxin-type" evidence="11">
    <location>
        <begin position="204"/>
        <end position="233"/>
    </location>
</feature>
<evidence type="ECO:0000256" key="9">
    <source>
        <dbReference type="ARBA" id="ARBA00023136"/>
    </source>
</evidence>
<feature type="binding site" evidence="10">
    <location>
        <position position="48"/>
    </location>
    <ligand>
        <name>[4Fe-4S] cluster</name>
        <dbReference type="ChEBI" id="CHEBI:49883"/>
        <label>1</label>
    </ligand>
</feature>
<dbReference type="InterPro" id="IPR017896">
    <property type="entry name" value="4Fe4S_Fe-S-bd"/>
</dbReference>
<evidence type="ECO:0000259" key="11">
    <source>
        <dbReference type="PROSITE" id="PS51379"/>
    </source>
</evidence>
<feature type="binding site" evidence="10">
    <location>
        <position position="51"/>
    </location>
    <ligand>
        <name>[4Fe-4S] cluster</name>
        <dbReference type="ChEBI" id="CHEBI:49883"/>
        <label>1</label>
    </ligand>
</feature>
<feature type="binding site" evidence="10">
    <location>
        <position position="73"/>
    </location>
    <ligand>
        <name>[4Fe-4S] cluster</name>
        <dbReference type="ChEBI" id="CHEBI:49883"/>
        <label>1</label>
    </ligand>
</feature>
<keyword evidence="2 10" id="KW-0004">4Fe-4S</keyword>
<feature type="domain" description="4Fe-4S ferredoxin-type" evidence="11">
    <location>
        <begin position="160"/>
        <end position="189"/>
    </location>
</feature>
<keyword evidence="8 10" id="KW-0411">Iron-sulfur</keyword>
<dbReference type="PROSITE" id="PS51379">
    <property type="entry name" value="4FE4S_FER_2"/>
    <property type="match status" value="3"/>
</dbReference>
<dbReference type="PROSITE" id="PS51656">
    <property type="entry name" value="4FE4S"/>
    <property type="match status" value="1"/>
</dbReference>
<comment type="function">
    <text evidence="10">Part of a membrane-bound complex that couples electron transfer with translocation of ions across the membrane.</text>
</comment>
<feature type="domain" description="4Fe-4S" evidence="12">
    <location>
        <begin position="31"/>
        <end position="90"/>
    </location>
</feature>
<protein>
    <recommendedName>
        <fullName evidence="10">Ion-translocating oxidoreductase complex subunit B</fullName>
        <ecNumber evidence="10">7.-.-.-</ecNumber>
    </recommendedName>
    <alternativeName>
        <fullName evidence="10">Rnf electron transport complex subunit B</fullName>
    </alternativeName>
</protein>
<feature type="binding site" evidence="10">
    <location>
        <position position="136"/>
    </location>
    <ligand>
        <name>[4Fe-4S] cluster</name>
        <dbReference type="ChEBI" id="CHEBI:49883"/>
        <label>2</label>
    </ligand>
</feature>
<keyword evidence="10" id="KW-1003">Cell membrane</keyword>
<feature type="domain" description="4Fe-4S ferredoxin-type" evidence="11">
    <location>
        <begin position="234"/>
        <end position="263"/>
    </location>
</feature>
<dbReference type="GO" id="GO:0005886">
    <property type="term" value="C:plasma membrane"/>
    <property type="evidence" value="ECO:0007669"/>
    <property type="project" value="UniProtKB-SubCell"/>
</dbReference>
<comment type="subcellular location">
    <subcellularLocation>
        <location evidence="10">Cell membrane</location>
    </subcellularLocation>
</comment>
<keyword evidence="1 10" id="KW-0813">Transport</keyword>
<dbReference type="Pfam" id="PF04060">
    <property type="entry name" value="FeS"/>
    <property type="match status" value="1"/>
</dbReference>
<evidence type="ECO:0000256" key="10">
    <source>
        <dbReference type="HAMAP-Rule" id="MF_00463"/>
    </source>
</evidence>
<feature type="binding site" evidence="10">
    <location>
        <position position="56"/>
    </location>
    <ligand>
        <name>[4Fe-4S] cluster</name>
        <dbReference type="ChEBI" id="CHEBI:49883"/>
        <label>1</label>
    </ligand>
</feature>
<name>A0A7I8D430_9FIRM</name>
<dbReference type="Gene3D" id="3.30.70.20">
    <property type="match status" value="2"/>
</dbReference>
<evidence type="ECO:0000256" key="8">
    <source>
        <dbReference type="ARBA" id="ARBA00023014"/>
    </source>
</evidence>
<evidence type="ECO:0000256" key="5">
    <source>
        <dbReference type="ARBA" id="ARBA00022967"/>
    </source>
</evidence>
<comment type="cofactor">
    <cofactor evidence="10">
        <name>[4Fe-4S] cluster</name>
        <dbReference type="ChEBI" id="CHEBI:49883"/>
    </cofactor>
    <text evidence="10">Binds 3 [4Fe-4S] clusters.</text>
</comment>
<feature type="binding site" evidence="10">
    <location>
        <position position="179"/>
    </location>
    <ligand>
        <name>[4Fe-4S] cluster</name>
        <dbReference type="ChEBI" id="CHEBI:49883"/>
        <label>2</label>
    </ligand>
</feature>
<dbReference type="RefSeq" id="WP_090264701.1">
    <property type="nucleotide sequence ID" value="NZ_AP023321.1"/>
</dbReference>
<dbReference type="KEGG" id="sman:C12CBH8_22200"/>
<keyword evidence="14" id="KW-1185">Reference proteome</keyword>
<feature type="binding site" evidence="10">
    <location>
        <position position="172"/>
    </location>
    <ligand>
        <name>[4Fe-4S] cluster</name>
        <dbReference type="ChEBI" id="CHEBI:49883"/>
        <label>3</label>
    </ligand>
</feature>
<feature type="binding site" evidence="10">
    <location>
        <position position="169"/>
    </location>
    <ligand>
        <name>[4Fe-4S] cluster</name>
        <dbReference type="ChEBI" id="CHEBI:49883"/>
        <label>3</label>
    </ligand>
</feature>
<evidence type="ECO:0000256" key="1">
    <source>
        <dbReference type="ARBA" id="ARBA00022448"/>
    </source>
</evidence>
<accession>A0A7I8D430</accession>